<dbReference type="SUPFAM" id="SSF55174">
    <property type="entry name" value="Alpha-L RNA-binding motif"/>
    <property type="match status" value="1"/>
</dbReference>
<dbReference type="NCBIfam" id="TIGR00093">
    <property type="entry name" value="pseudouridine synthase"/>
    <property type="match status" value="1"/>
</dbReference>
<keyword evidence="7" id="KW-1185">Reference proteome</keyword>
<accession>S0F9D1</accession>
<gene>
    <name evidence="6" type="ORF">BACCOPRO_01867</name>
</gene>
<dbReference type="FunFam" id="3.10.290.10:FF:000003">
    <property type="entry name" value="Pseudouridine synthase"/>
    <property type="match status" value="1"/>
</dbReference>
<dbReference type="STRING" id="547042.BACCOPRO_01867"/>
<dbReference type="Gene3D" id="3.30.70.580">
    <property type="entry name" value="Pseudouridine synthase I, catalytic domain, N-terminal subdomain"/>
    <property type="match status" value="1"/>
</dbReference>
<dbReference type="InterPro" id="IPR020103">
    <property type="entry name" value="PsdUridine_synth_cat_dom_sf"/>
</dbReference>
<dbReference type="Pfam" id="PF00849">
    <property type="entry name" value="PseudoU_synth_2"/>
    <property type="match status" value="1"/>
</dbReference>
<evidence type="ECO:0000259" key="5">
    <source>
        <dbReference type="SMART" id="SM00363"/>
    </source>
</evidence>
<dbReference type="SMART" id="SM00363">
    <property type="entry name" value="S4"/>
    <property type="match status" value="1"/>
</dbReference>
<keyword evidence="2 4" id="KW-0413">Isomerase</keyword>
<dbReference type="Gene3D" id="3.30.70.1560">
    <property type="entry name" value="Alpha-L RNA-binding motif"/>
    <property type="match status" value="1"/>
</dbReference>
<dbReference type="GO" id="GO:0120159">
    <property type="term" value="F:rRNA pseudouridine synthase activity"/>
    <property type="evidence" value="ECO:0007669"/>
    <property type="project" value="UniProtKB-ARBA"/>
</dbReference>
<dbReference type="eggNOG" id="COG1187">
    <property type="taxonomic scope" value="Bacteria"/>
</dbReference>
<dbReference type="PANTHER" id="PTHR47683">
    <property type="entry name" value="PSEUDOURIDINE SYNTHASE FAMILY PROTEIN-RELATED"/>
    <property type="match status" value="1"/>
</dbReference>
<evidence type="ECO:0000313" key="7">
    <source>
        <dbReference type="Proteomes" id="UP000014073"/>
    </source>
</evidence>
<dbReference type="PANTHER" id="PTHR47683:SF2">
    <property type="entry name" value="RNA-BINDING S4 DOMAIN-CONTAINING PROTEIN"/>
    <property type="match status" value="1"/>
</dbReference>
<evidence type="ECO:0000256" key="3">
    <source>
        <dbReference type="PROSITE-ProRule" id="PRU00182"/>
    </source>
</evidence>
<name>S0F9D1_9BACT</name>
<sequence length="253" mass="28815">MKKQIEYKDILTDPNEPIRLNKFLANAGVCSRREADEFITAGVVSVNGEVVTELGTKVKRTDEVKFHDQPVNIERKVYVLLNKPKDCVTTSDDPQERKTVMDFVKGACKERIYPVGRLDRNTTGVLLLTNDGDLASKLTHPKFLKKKIYHVYCDKNVTKADLDQIVQGITLDDGEIHADAVSYASDTDKSQVGIEIHSGKNRIVRRIFESLGYRVIKLDRVYFAGLTKKGLRRGDWRYLTEMEVNMLRMGSFE</sequence>
<dbReference type="Gene3D" id="3.10.290.10">
    <property type="entry name" value="RNA-binding S4 domain"/>
    <property type="match status" value="1"/>
</dbReference>
<evidence type="ECO:0000256" key="4">
    <source>
        <dbReference type="RuleBase" id="RU003887"/>
    </source>
</evidence>
<evidence type="ECO:0000313" key="6">
    <source>
        <dbReference type="EMBL" id="EEF76367.1"/>
    </source>
</evidence>
<dbReference type="CDD" id="cd02870">
    <property type="entry name" value="PseudoU_synth_RsuA_like"/>
    <property type="match status" value="1"/>
</dbReference>
<dbReference type="AlphaFoldDB" id="S0F9D1"/>
<dbReference type="EC" id="5.4.99.-" evidence="4"/>
<evidence type="ECO:0000256" key="2">
    <source>
        <dbReference type="ARBA" id="ARBA00023235"/>
    </source>
</evidence>
<dbReference type="InterPro" id="IPR036986">
    <property type="entry name" value="S4_RNA-bd_sf"/>
</dbReference>
<dbReference type="GO" id="GO:0000455">
    <property type="term" value="P:enzyme-directed rRNA pseudouridine synthesis"/>
    <property type="evidence" value="ECO:0007669"/>
    <property type="project" value="UniProtKB-ARBA"/>
</dbReference>
<comment type="similarity">
    <text evidence="1 4">Belongs to the pseudouridine synthase RsuA family.</text>
</comment>
<dbReference type="Proteomes" id="UP000014073">
    <property type="component" value="Unassembled WGS sequence"/>
</dbReference>
<dbReference type="InterPro" id="IPR000748">
    <property type="entry name" value="PsdUridine_synth_RsuA/RluB/E/F"/>
</dbReference>
<dbReference type="CDD" id="cd00165">
    <property type="entry name" value="S4"/>
    <property type="match status" value="1"/>
</dbReference>
<dbReference type="HOGENOM" id="CLU_024979_1_2_10"/>
<dbReference type="InterPro" id="IPR020094">
    <property type="entry name" value="TruA/RsuA/RluB/E/F_N"/>
</dbReference>
<dbReference type="InterPro" id="IPR006145">
    <property type="entry name" value="PsdUridine_synth_RsuA/RluA"/>
</dbReference>
<reference evidence="6 7" key="1">
    <citation type="submission" date="2008-12" db="EMBL/GenBank/DDBJ databases">
        <authorList>
            <person name="Fulton L."/>
            <person name="Clifton S."/>
            <person name="Fulton B."/>
            <person name="Xu J."/>
            <person name="Minx P."/>
            <person name="Pepin K.H."/>
            <person name="Johnson M."/>
            <person name="Bhonagiri V."/>
            <person name="Nash W.E."/>
            <person name="Mardis E.R."/>
            <person name="Wilson R.K."/>
        </authorList>
    </citation>
    <scope>NUCLEOTIDE SEQUENCE [LARGE SCALE GENOMIC DNA]</scope>
    <source>
        <strain evidence="6 7">DSM 18228</strain>
    </source>
</reference>
<protein>
    <recommendedName>
        <fullName evidence="4">Pseudouridine synthase</fullName>
        <ecNumber evidence="4">5.4.99.-</ecNumber>
    </recommendedName>
</protein>
<dbReference type="PROSITE" id="PS50889">
    <property type="entry name" value="S4"/>
    <property type="match status" value="1"/>
</dbReference>
<feature type="domain" description="RNA-binding S4" evidence="5">
    <location>
        <begin position="18"/>
        <end position="85"/>
    </location>
</feature>
<dbReference type="GO" id="GO:0003723">
    <property type="term" value="F:RNA binding"/>
    <property type="evidence" value="ECO:0007669"/>
    <property type="project" value="UniProtKB-KW"/>
</dbReference>
<evidence type="ECO:0000256" key="1">
    <source>
        <dbReference type="ARBA" id="ARBA00008348"/>
    </source>
</evidence>
<proteinExistence type="inferred from homology"/>
<dbReference type="InterPro" id="IPR018496">
    <property type="entry name" value="PsdUridine_synth_RsuA/RluB_CS"/>
</dbReference>
<dbReference type="InterPro" id="IPR002942">
    <property type="entry name" value="S4_RNA-bd"/>
</dbReference>
<dbReference type="PROSITE" id="PS01149">
    <property type="entry name" value="PSI_RSU"/>
    <property type="match status" value="1"/>
</dbReference>
<dbReference type="EMBL" id="ACBW01000136">
    <property type="protein sequence ID" value="EEF76367.1"/>
    <property type="molecule type" value="Genomic_DNA"/>
</dbReference>
<organism evidence="6 7">
    <name type="scientific">Phocaeicola coprophilus DSM 18228 = JCM 13818</name>
    <dbReference type="NCBI Taxonomy" id="547042"/>
    <lineage>
        <taxon>Bacteria</taxon>
        <taxon>Pseudomonadati</taxon>
        <taxon>Bacteroidota</taxon>
        <taxon>Bacteroidia</taxon>
        <taxon>Bacteroidales</taxon>
        <taxon>Bacteroidaceae</taxon>
        <taxon>Phocaeicola</taxon>
    </lineage>
</organism>
<dbReference type="Pfam" id="PF01479">
    <property type="entry name" value="S4"/>
    <property type="match status" value="1"/>
</dbReference>
<comment type="caution">
    <text evidence="6">The sequence shown here is derived from an EMBL/GenBank/DDBJ whole genome shotgun (WGS) entry which is preliminary data.</text>
</comment>
<dbReference type="InterPro" id="IPR050343">
    <property type="entry name" value="RsuA_PseudoU_synthase"/>
</dbReference>
<dbReference type="SUPFAM" id="SSF55120">
    <property type="entry name" value="Pseudouridine synthase"/>
    <property type="match status" value="1"/>
</dbReference>
<dbReference type="InterPro" id="IPR042092">
    <property type="entry name" value="PsdUridine_s_RsuA/RluB/E/F_cat"/>
</dbReference>
<keyword evidence="3" id="KW-0694">RNA-binding</keyword>